<evidence type="ECO:0000313" key="3">
    <source>
        <dbReference type="Proteomes" id="UP001050691"/>
    </source>
</evidence>
<reference evidence="2" key="1">
    <citation type="submission" date="2021-10" db="EMBL/GenBank/DDBJ databases">
        <title>De novo Genome Assembly of Clathrus columnatus (Basidiomycota, Fungi) Using Illumina and Nanopore Sequence Data.</title>
        <authorList>
            <person name="Ogiso-Tanaka E."/>
            <person name="Itagaki H."/>
            <person name="Hosoya T."/>
            <person name="Hosaka K."/>
        </authorList>
    </citation>
    <scope>NUCLEOTIDE SEQUENCE</scope>
    <source>
        <strain evidence="2">MO-923</strain>
    </source>
</reference>
<dbReference type="EMBL" id="BPWL01000004">
    <property type="protein sequence ID" value="GJJ09746.1"/>
    <property type="molecule type" value="Genomic_DNA"/>
</dbReference>
<keyword evidence="3" id="KW-1185">Reference proteome</keyword>
<sequence>MSDNINDLVSSTTEKVVYPTEIGPSVQRVKMEETTVGSTEPHLQQPLHQSEIKPFEGVGHTQATTTVTGTAPQTGQALDQFEVIMSEKTNEAVNEGKHDVDEAKATGVGYVQQAKDAISDVANAAQEYVSVGMDGHTPTDPNTGQGVPLVASIQSAANTAYEKGKIYLVAAQETAEPHVRKVQETVQPHAQSLIDVAKPYVNKAQSAISSALGTSTTSDPKQNGGNEHDGAPKV</sequence>
<dbReference type="Proteomes" id="UP001050691">
    <property type="component" value="Unassembled WGS sequence"/>
</dbReference>
<organism evidence="2 3">
    <name type="scientific">Clathrus columnatus</name>
    <dbReference type="NCBI Taxonomy" id="1419009"/>
    <lineage>
        <taxon>Eukaryota</taxon>
        <taxon>Fungi</taxon>
        <taxon>Dikarya</taxon>
        <taxon>Basidiomycota</taxon>
        <taxon>Agaricomycotina</taxon>
        <taxon>Agaricomycetes</taxon>
        <taxon>Phallomycetidae</taxon>
        <taxon>Phallales</taxon>
        <taxon>Clathraceae</taxon>
        <taxon>Clathrus</taxon>
    </lineage>
</organism>
<evidence type="ECO:0000313" key="2">
    <source>
        <dbReference type="EMBL" id="GJJ09746.1"/>
    </source>
</evidence>
<feature type="compositionally biased region" description="Polar residues" evidence="1">
    <location>
        <begin position="210"/>
        <end position="225"/>
    </location>
</feature>
<accession>A0AAV5A9S0</accession>
<name>A0AAV5A9S0_9AGAM</name>
<comment type="caution">
    <text evidence="2">The sequence shown here is derived from an EMBL/GenBank/DDBJ whole genome shotgun (WGS) entry which is preliminary data.</text>
</comment>
<feature type="region of interest" description="Disordered" evidence="1">
    <location>
        <begin position="210"/>
        <end position="234"/>
    </location>
</feature>
<dbReference type="AlphaFoldDB" id="A0AAV5A9S0"/>
<evidence type="ECO:0000256" key="1">
    <source>
        <dbReference type="SAM" id="MobiDB-lite"/>
    </source>
</evidence>
<protein>
    <submittedName>
        <fullName evidence="2">Uncharacterized protein</fullName>
    </submittedName>
</protein>
<gene>
    <name evidence="2" type="ORF">Clacol_003970</name>
</gene>
<proteinExistence type="predicted"/>